<comment type="subunit">
    <text evidence="4">Monomer.</text>
</comment>
<evidence type="ECO:0000256" key="15">
    <source>
        <dbReference type="PIRSR" id="PIRSR000167-1"/>
    </source>
</evidence>
<feature type="binding site" evidence="15">
    <location>
        <begin position="115"/>
        <end position="116"/>
    </location>
    <ligand>
        <name>S-adenosyl-L-methionine</name>
        <dbReference type="ChEBI" id="CHEBI:59789"/>
        <label>2</label>
    </ligand>
</feature>
<keyword evidence="5 14" id="KW-0004">4Fe-4S</keyword>
<dbReference type="InterPro" id="IPR007197">
    <property type="entry name" value="rSAM"/>
</dbReference>
<dbReference type="GO" id="GO:0051989">
    <property type="term" value="F:coproporphyrinogen dehydrogenase activity"/>
    <property type="evidence" value="ECO:0007669"/>
    <property type="project" value="UniProtKB-EC"/>
</dbReference>
<dbReference type="PANTHER" id="PTHR13932:SF6">
    <property type="entry name" value="OXYGEN-INDEPENDENT COPROPORPHYRINOGEN III OXIDASE"/>
    <property type="match status" value="1"/>
</dbReference>
<evidence type="ECO:0000256" key="14">
    <source>
        <dbReference type="PIRNR" id="PIRNR000167"/>
    </source>
</evidence>
<dbReference type="STRING" id="156994.SAMN04488028_101108"/>
<keyword evidence="19" id="KW-1185">Reference proteome</keyword>
<evidence type="ECO:0000256" key="3">
    <source>
        <dbReference type="ARBA" id="ARBA00005493"/>
    </source>
</evidence>
<feature type="domain" description="Radical SAM core" evidence="17">
    <location>
        <begin position="48"/>
        <end position="290"/>
    </location>
</feature>
<feature type="binding site" evidence="15">
    <location>
        <position position="174"/>
    </location>
    <ligand>
        <name>S-adenosyl-L-methionine</name>
        <dbReference type="ChEBI" id="CHEBI:59789"/>
        <label>2</label>
    </ligand>
</feature>
<dbReference type="Pfam" id="PF04055">
    <property type="entry name" value="Radical_SAM"/>
    <property type="match status" value="1"/>
</dbReference>
<dbReference type="InterPro" id="IPR013785">
    <property type="entry name" value="Aldolase_TIM"/>
</dbReference>
<feature type="binding site" evidence="15">
    <location>
        <position position="114"/>
    </location>
    <ligand>
        <name>S-adenosyl-L-methionine</name>
        <dbReference type="ChEBI" id="CHEBI:59789"/>
        <label>1</label>
    </ligand>
</feature>
<dbReference type="EC" id="1.3.98.3" evidence="14"/>
<gene>
    <name evidence="18" type="ORF">SAMN04488028_101108</name>
</gene>
<evidence type="ECO:0000256" key="16">
    <source>
        <dbReference type="PIRSR" id="PIRSR000167-2"/>
    </source>
</evidence>
<dbReference type="EMBL" id="FRAA01000001">
    <property type="protein sequence ID" value="SHJ43601.1"/>
    <property type="molecule type" value="Genomic_DNA"/>
</dbReference>
<comment type="cofactor">
    <cofactor evidence="14 16">
        <name>[4Fe-4S] cluster</name>
        <dbReference type="ChEBI" id="CHEBI:49883"/>
    </cofactor>
    <text evidence="14 16">Binds 1 [4Fe-4S] cluster. The cluster is coordinated with 3 cysteines and an exchangeable S-adenosyl-L-methionine.</text>
</comment>
<evidence type="ECO:0000256" key="4">
    <source>
        <dbReference type="ARBA" id="ARBA00011245"/>
    </source>
</evidence>
<dbReference type="SUPFAM" id="SSF102114">
    <property type="entry name" value="Radical SAM enzymes"/>
    <property type="match status" value="1"/>
</dbReference>
<dbReference type="Gene3D" id="3.20.20.70">
    <property type="entry name" value="Aldolase class I"/>
    <property type="match status" value="1"/>
</dbReference>
<keyword evidence="9 14" id="KW-0560">Oxidoreductase</keyword>
<evidence type="ECO:0000256" key="10">
    <source>
        <dbReference type="ARBA" id="ARBA00023004"/>
    </source>
</evidence>
<dbReference type="Proteomes" id="UP000184474">
    <property type="component" value="Unassembled WGS sequence"/>
</dbReference>
<dbReference type="NCBIfam" id="TIGR00538">
    <property type="entry name" value="hemN"/>
    <property type="match status" value="1"/>
</dbReference>
<feature type="binding site" evidence="15">
    <location>
        <position position="147"/>
    </location>
    <ligand>
        <name>S-adenosyl-L-methionine</name>
        <dbReference type="ChEBI" id="CHEBI:59789"/>
        <label>1</label>
    </ligand>
</feature>
<feature type="binding site" evidence="15">
    <location>
        <begin position="69"/>
        <end position="71"/>
    </location>
    <ligand>
        <name>S-adenosyl-L-methionine</name>
        <dbReference type="ChEBI" id="CHEBI:59789"/>
        <label>2</label>
    </ligand>
</feature>
<dbReference type="SMART" id="SM00729">
    <property type="entry name" value="Elp3"/>
    <property type="match status" value="1"/>
</dbReference>
<keyword evidence="12 14" id="KW-0627">Porphyrin biosynthesis</keyword>
<dbReference type="Gene3D" id="1.10.10.920">
    <property type="match status" value="1"/>
</dbReference>
<evidence type="ECO:0000256" key="13">
    <source>
        <dbReference type="ARBA" id="ARBA00048321"/>
    </source>
</evidence>
<dbReference type="InterPro" id="IPR034505">
    <property type="entry name" value="Coproporphyrinogen-III_oxidase"/>
</dbReference>
<keyword evidence="11 14" id="KW-0411">Iron-sulfur</keyword>
<dbReference type="PANTHER" id="PTHR13932">
    <property type="entry name" value="COPROPORPHYRINIGEN III OXIDASE"/>
    <property type="match status" value="1"/>
</dbReference>
<dbReference type="PROSITE" id="PS51918">
    <property type="entry name" value="RADICAL_SAM"/>
    <property type="match status" value="1"/>
</dbReference>
<evidence type="ECO:0000259" key="17">
    <source>
        <dbReference type="PROSITE" id="PS51918"/>
    </source>
</evidence>
<dbReference type="UniPathway" id="UPA00251">
    <property type="reaction ID" value="UER00323"/>
</dbReference>
<feature type="binding site" evidence="16">
    <location>
        <position position="63"/>
    </location>
    <ligand>
        <name>[4Fe-4S] cluster</name>
        <dbReference type="ChEBI" id="CHEBI:49883"/>
        <note>4Fe-4S-S-AdoMet</note>
    </ligand>
</feature>
<dbReference type="GO" id="GO:0046872">
    <property type="term" value="F:metal ion binding"/>
    <property type="evidence" value="ECO:0007669"/>
    <property type="project" value="UniProtKB-KW"/>
</dbReference>
<dbReference type="GO" id="GO:0004109">
    <property type="term" value="F:coproporphyrinogen oxidase activity"/>
    <property type="evidence" value="ECO:0007669"/>
    <property type="project" value="InterPro"/>
</dbReference>
<comment type="similarity">
    <text evidence="3 14">Belongs to the anaerobic coproporphyrinogen-III oxidase family.</text>
</comment>
<dbReference type="SFLD" id="SFLDG01065">
    <property type="entry name" value="anaerobic_coproporphyrinogen-I"/>
    <property type="match status" value="1"/>
</dbReference>
<evidence type="ECO:0000256" key="9">
    <source>
        <dbReference type="ARBA" id="ARBA00023002"/>
    </source>
</evidence>
<dbReference type="GO" id="GO:0006782">
    <property type="term" value="P:protoporphyrinogen IX biosynthetic process"/>
    <property type="evidence" value="ECO:0007669"/>
    <property type="project" value="UniProtKB-UniPathway"/>
</dbReference>
<accession>A0A1M6JAA5</accession>
<comment type="catalytic activity">
    <reaction evidence="13 14">
        <text>coproporphyrinogen III + 2 S-adenosyl-L-methionine = protoporphyrinogen IX + 2 5'-deoxyadenosine + 2 L-methionine + 2 CO2</text>
        <dbReference type="Rhea" id="RHEA:15425"/>
        <dbReference type="ChEBI" id="CHEBI:16526"/>
        <dbReference type="ChEBI" id="CHEBI:17319"/>
        <dbReference type="ChEBI" id="CHEBI:57307"/>
        <dbReference type="ChEBI" id="CHEBI:57309"/>
        <dbReference type="ChEBI" id="CHEBI:57844"/>
        <dbReference type="ChEBI" id="CHEBI:59789"/>
        <dbReference type="EC" id="1.3.98.3"/>
    </reaction>
</comment>
<keyword evidence="6 14" id="KW-0963">Cytoplasm</keyword>
<feature type="binding site" evidence="15">
    <location>
        <position position="211"/>
    </location>
    <ligand>
        <name>S-adenosyl-L-methionine</name>
        <dbReference type="ChEBI" id="CHEBI:59789"/>
        <label>2</label>
    </ligand>
</feature>
<evidence type="ECO:0000313" key="19">
    <source>
        <dbReference type="Proteomes" id="UP000184474"/>
    </source>
</evidence>
<evidence type="ECO:0000313" key="18">
    <source>
        <dbReference type="EMBL" id="SHJ43601.1"/>
    </source>
</evidence>
<feature type="binding site" evidence="15">
    <location>
        <position position="245"/>
    </location>
    <ligand>
        <name>S-adenosyl-L-methionine</name>
        <dbReference type="ChEBI" id="CHEBI:59789"/>
        <label>2</label>
    </ligand>
</feature>
<reference evidence="19" key="1">
    <citation type="submission" date="2016-11" db="EMBL/GenBank/DDBJ databases">
        <authorList>
            <person name="Varghese N."/>
            <person name="Submissions S."/>
        </authorList>
    </citation>
    <scope>NUCLEOTIDE SEQUENCE [LARGE SCALE GENOMIC DNA]</scope>
    <source>
        <strain evidence="19">DSM 26134</strain>
    </source>
</reference>
<evidence type="ECO:0000256" key="2">
    <source>
        <dbReference type="ARBA" id="ARBA00004785"/>
    </source>
</evidence>
<feature type="binding site" evidence="16">
    <location>
        <position position="70"/>
    </location>
    <ligand>
        <name>[4Fe-4S] cluster</name>
        <dbReference type="ChEBI" id="CHEBI:49883"/>
        <note>4Fe-4S-S-AdoMet</note>
    </ligand>
</feature>
<feature type="binding site" evidence="16">
    <location>
        <position position="67"/>
    </location>
    <ligand>
        <name>[4Fe-4S] cluster</name>
        <dbReference type="ChEBI" id="CHEBI:49883"/>
        <note>4Fe-4S-S-AdoMet</note>
    </ligand>
</feature>
<evidence type="ECO:0000256" key="8">
    <source>
        <dbReference type="ARBA" id="ARBA00022723"/>
    </source>
</evidence>
<evidence type="ECO:0000256" key="6">
    <source>
        <dbReference type="ARBA" id="ARBA00022490"/>
    </source>
</evidence>
<name>A0A1M6JAA5_REIAG</name>
<evidence type="ECO:0000256" key="11">
    <source>
        <dbReference type="ARBA" id="ARBA00023014"/>
    </source>
</evidence>
<evidence type="ECO:0000256" key="5">
    <source>
        <dbReference type="ARBA" id="ARBA00022485"/>
    </source>
</evidence>
<evidence type="ECO:0000256" key="1">
    <source>
        <dbReference type="ARBA" id="ARBA00004496"/>
    </source>
</evidence>
<protein>
    <recommendedName>
        <fullName evidence="14">Coproporphyrinogen-III oxidase</fullName>
        <ecNumber evidence="14">1.3.98.3</ecNumber>
    </recommendedName>
</protein>
<feature type="binding site" evidence="15">
    <location>
        <position position="331"/>
    </location>
    <ligand>
        <name>S-adenosyl-L-methionine</name>
        <dbReference type="ChEBI" id="CHEBI:59789"/>
        <label>1</label>
    </ligand>
</feature>
<feature type="binding site" evidence="15">
    <location>
        <position position="57"/>
    </location>
    <ligand>
        <name>S-adenosyl-L-methionine</name>
        <dbReference type="ChEBI" id="CHEBI:59789"/>
        <label>1</label>
    </ligand>
</feature>
<dbReference type="AlphaFoldDB" id="A0A1M6JAA5"/>
<dbReference type="PIRSF" id="PIRSF000167">
    <property type="entry name" value="HemN"/>
    <property type="match status" value="1"/>
</dbReference>
<keyword evidence="8 14" id="KW-0479">Metal-binding</keyword>
<keyword evidence="7 14" id="KW-0949">S-adenosyl-L-methionine</keyword>
<dbReference type="InterPro" id="IPR058240">
    <property type="entry name" value="rSAM_sf"/>
</dbReference>
<feature type="binding site" evidence="15">
    <location>
        <position position="186"/>
    </location>
    <ligand>
        <name>S-adenosyl-L-methionine</name>
        <dbReference type="ChEBI" id="CHEBI:59789"/>
        <label>2</label>
    </ligand>
</feature>
<dbReference type="GO" id="GO:0005737">
    <property type="term" value="C:cytoplasm"/>
    <property type="evidence" value="ECO:0007669"/>
    <property type="project" value="UniProtKB-SubCell"/>
</dbReference>
<evidence type="ECO:0000256" key="12">
    <source>
        <dbReference type="ARBA" id="ARBA00023244"/>
    </source>
</evidence>
<keyword evidence="10 14" id="KW-0408">Iron</keyword>
<sequence>MNTANNLIQKYDIPGPRYTSYPTVPAWKEDPIDTDLWKAHVRSAFETNNSEKGISLYIHLPYCESLCTYCGCNTRITVNHSVERPYIDTLLREWSLYLEIFDDTPQIAEIHLGGGTPTFFSPEHLTLLIEGITQKAITTSETCMSFEAHPNNTTRAHMQALYDLGFRRMSLGIQDFDLAVQKIVHRIQSYETVASVVDTAREIGYTSINFDLIYGLPLQNKNTISDTFDKVAQLHPDRIAYYSYAHVPWVKPGQRSFSDKDLPSATEKRELYELGKRILAAMQYYEIGMDHFALATDELYLAAESGTLHRNFMGYTIHSSDLVIGLGASSIGDTGSAYAQNVKKVEDYKALVYAGKLPVYRGHFLTDEEISIKQHISRLMCQFQTSADTDDPLRASLFHYAESRLSELVADQLIEIKNGQLYIMPAGRPFVRNVCMAFDKHYWQNNSVEHVFSQTV</sequence>
<evidence type="ECO:0000256" key="7">
    <source>
        <dbReference type="ARBA" id="ARBA00022691"/>
    </source>
</evidence>
<comment type="pathway">
    <text evidence="2 14">Porphyrin-containing compound metabolism; protoporphyrin-IX biosynthesis; protoporphyrinogen-IX from coproporphyrinogen-III (AdoMet route): step 1/1.</text>
</comment>
<dbReference type="SFLD" id="SFLDS00029">
    <property type="entry name" value="Radical_SAM"/>
    <property type="match status" value="1"/>
</dbReference>
<organism evidence="18 19">
    <name type="scientific">Reichenbachiella agariperforans</name>
    <dbReference type="NCBI Taxonomy" id="156994"/>
    <lineage>
        <taxon>Bacteria</taxon>
        <taxon>Pseudomonadati</taxon>
        <taxon>Bacteroidota</taxon>
        <taxon>Cytophagia</taxon>
        <taxon>Cytophagales</taxon>
        <taxon>Reichenbachiellaceae</taxon>
        <taxon>Reichenbachiella</taxon>
    </lineage>
</organism>
<dbReference type="RefSeq" id="WP_073118445.1">
    <property type="nucleotide sequence ID" value="NZ_FRAA01000001.1"/>
</dbReference>
<dbReference type="InterPro" id="IPR006638">
    <property type="entry name" value="Elp3/MiaA/NifB-like_rSAM"/>
</dbReference>
<dbReference type="InterPro" id="IPR004558">
    <property type="entry name" value="Coprogen_oxidase_HemN"/>
</dbReference>
<dbReference type="GO" id="GO:0051539">
    <property type="term" value="F:4 iron, 4 sulfur cluster binding"/>
    <property type="evidence" value="ECO:0007669"/>
    <property type="project" value="UniProtKB-KW"/>
</dbReference>
<comment type="subcellular location">
    <subcellularLocation>
        <location evidence="1 14">Cytoplasm</location>
    </subcellularLocation>
</comment>
<proteinExistence type="inferred from homology"/>